<proteinExistence type="predicted"/>
<evidence type="ECO:0000259" key="2">
    <source>
        <dbReference type="Pfam" id="PF08547"/>
    </source>
</evidence>
<evidence type="ECO:0000256" key="1">
    <source>
        <dbReference type="SAM" id="MobiDB-lite"/>
    </source>
</evidence>
<dbReference type="OMA" id="HTMTIRF"/>
<accession>A0A0K9NVD4</accession>
<feature type="domain" description="NAD(P)-binding" evidence="3">
    <location>
        <begin position="212"/>
        <end position="305"/>
    </location>
</feature>
<dbReference type="Pfam" id="PF13460">
    <property type="entry name" value="NAD_binding_10"/>
    <property type="match status" value="2"/>
</dbReference>
<dbReference type="Gene3D" id="3.40.50.720">
    <property type="entry name" value="NAD(P)-binding Rossmann-like Domain"/>
    <property type="match status" value="2"/>
</dbReference>
<dbReference type="GO" id="GO:0016854">
    <property type="term" value="F:racemase and epimerase activity"/>
    <property type="evidence" value="ECO:0000318"/>
    <property type="project" value="GO_Central"/>
</dbReference>
<dbReference type="InterPro" id="IPR036291">
    <property type="entry name" value="NAD(P)-bd_dom_sf"/>
</dbReference>
<protein>
    <submittedName>
        <fullName evidence="4">Uncharacterized protein</fullName>
    </submittedName>
</protein>
<dbReference type="GO" id="GO:0009507">
    <property type="term" value="C:chloroplast"/>
    <property type="evidence" value="ECO:0000318"/>
    <property type="project" value="GO_Central"/>
</dbReference>
<feature type="domain" description="NAD(P)-binding" evidence="3">
    <location>
        <begin position="507"/>
        <end position="593"/>
    </location>
</feature>
<evidence type="ECO:0000313" key="5">
    <source>
        <dbReference type="Proteomes" id="UP000036987"/>
    </source>
</evidence>
<organism evidence="4 5">
    <name type="scientific">Zostera marina</name>
    <name type="common">Eelgrass</name>
    <dbReference type="NCBI Taxonomy" id="29655"/>
    <lineage>
        <taxon>Eukaryota</taxon>
        <taxon>Viridiplantae</taxon>
        <taxon>Streptophyta</taxon>
        <taxon>Embryophyta</taxon>
        <taxon>Tracheophyta</taxon>
        <taxon>Spermatophyta</taxon>
        <taxon>Magnoliopsida</taxon>
        <taxon>Liliopsida</taxon>
        <taxon>Zosteraceae</taxon>
        <taxon>Zostera</taxon>
    </lineage>
</organism>
<dbReference type="SUPFAM" id="SSF49785">
    <property type="entry name" value="Galactose-binding domain-like"/>
    <property type="match status" value="1"/>
</dbReference>
<feature type="compositionally biased region" description="Basic and acidic residues" evidence="1">
    <location>
        <begin position="81"/>
        <end position="93"/>
    </location>
</feature>
<dbReference type="InterPro" id="IPR016040">
    <property type="entry name" value="NAD(P)-bd_dom"/>
</dbReference>
<sequence>MASSATASRSGIVQNFHNHHHHIVQSTSSFLPPLPFSTPTLPLSVSQVTTPGLGAVVTRVRNVSRTESELQDIDDFLESDDERKDQPELSENSKKKKKKSKYKKRRKAVAIAEKTPESDLDASSSIEDNVKEVGSEQPAEPLIKLDDVNPVGLGRRSRQMFDQVWRRFSGLGQMSAATVTSEQSLLDPGIDRWPMSEFVVPGAQATTILLVGATSRIGRIVVRKLTIRGYKVKALVRRNDKDVIEMLPRSVDVVLGDVGEPSTLQNAIEGCNKIIYCATARSTVTGDLNRVDHQGVYNVAKAYQDYNNRLAQLRAGKSSKSKLLLAKFRSSESLNGWEVRKGAYFQDAVSSKYDGGIEAKFEFTESEEAVFSGYVFTRGGYVELSKKLSLPLGSTLDRYDGLVMSIGGNGRSYVLILEAGPLSDTFQSKMYFVRVNTKVGFCRVRFPFSAFRPVKADDPPLDPFLVHTLTIRFEPKRQRSIDGPAGNQQDLRSFKLIMEYIKALPTGQETDFILVSCTGSGIEASRREQVLKAKKSGEDLLRRSGLGYTIVRPGPLQEEPGGQRALIFDQGNRISQGIGCADVADICVKALHDSTARNKSFDVCYEYVAEGGTELYELVAHVPDKANNYLTPALSALEKNT</sequence>
<feature type="region of interest" description="Disordered" evidence="1">
    <location>
        <begin position="72"/>
        <end position="124"/>
    </location>
</feature>
<dbReference type="InterPro" id="IPR013857">
    <property type="entry name" value="NADH-UbQ_OxRdtase-assoc_prot30"/>
</dbReference>
<gene>
    <name evidence="4" type="ORF">ZOSMA_58G00490</name>
</gene>
<dbReference type="STRING" id="29655.A0A0K9NVD4"/>
<evidence type="ECO:0000313" key="4">
    <source>
        <dbReference type="EMBL" id="KMZ60593.1"/>
    </source>
</evidence>
<dbReference type="Proteomes" id="UP000036987">
    <property type="component" value="Unassembled WGS sequence"/>
</dbReference>
<reference evidence="5" key="1">
    <citation type="journal article" date="2016" name="Nature">
        <title>The genome of the seagrass Zostera marina reveals angiosperm adaptation to the sea.</title>
        <authorList>
            <person name="Olsen J.L."/>
            <person name="Rouze P."/>
            <person name="Verhelst B."/>
            <person name="Lin Y.-C."/>
            <person name="Bayer T."/>
            <person name="Collen J."/>
            <person name="Dattolo E."/>
            <person name="De Paoli E."/>
            <person name="Dittami S."/>
            <person name="Maumus F."/>
            <person name="Michel G."/>
            <person name="Kersting A."/>
            <person name="Lauritano C."/>
            <person name="Lohaus R."/>
            <person name="Toepel M."/>
            <person name="Tonon T."/>
            <person name="Vanneste K."/>
            <person name="Amirebrahimi M."/>
            <person name="Brakel J."/>
            <person name="Bostroem C."/>
            <person name="Chovatia M."/>
            <person name="Grimwood J."/>
            <person name="Jenkins J.W."/>
            <person name="Jueterbock A."/>
            <person name="Mraz A."/>
            <person name="Stam W.T."/>
            <person name="Tice H."/>
            <person name="Bornberg-Bauer E."/>
            <person name="Green P.J."/>
            <person name="Pearson G.A."/>
            <person name="Procaccini G."/>
            <person name="Duarte C.M."/>
            <person name="Schmutz J."/>
            <person name="Reusch T.B.H."/>
            <person name="Van de Peer Y."/>
        </authorList>
    </citation>
    <scope>NUCLEOTIDE SEQUENCE [LARGE SCALE GENOMIC DNA]</scope>
    <source>
        <strain evidence="5">cv. Finnish</strain>
    </source>
</reference>
<dbReference type="PANTHER" id="PTHR15020">
    <property type="entry name" value="FLAVIN REDUCTASE-RELATED"/>
    <property type="match status" value="1"/>
</dbReference>
<dbReference type="EMBL" id="LFYR01001606">
    <property type="protein sequence ID" value="KMZ60593.1"/>
    <property type="molecule type" value="Genomic_DNA"/>
</dbReference>
<dbReference type="GO" id="GO:0010207">
    <property type="term" value="P:photosystem II assembly"/>
    <property type="evidence" value="ECO:0000318"/>
    <property type="project" value="GO_Central"/>
</dbReference>
<keyword evidence="5" id="KW-1185">Reference proteome</keyword>
<dbReference type="InterPro" id="IPR008979">
    <property type="entry name" value="Galactose-bd-like_sf"/>
</dbReference>
<feature type="domain" description="NADH:ubiquinone oxidoreductase intermediate-associated protein 30" evidence="2">
    <location>
        <begin position="355"/>
        <end position="455"/>
    </location>
</feature>
<evidence type="ECO:0000259" key="3">
    <source>
        <dbReference type="Pfam" id="PF13460"/>
    </source>
</evidence>
<dbReference type="Pfam" id="PF08547">
    <property type="entry name" value="CIA30"/>
    <property type="match status" value="1"/>
</dbReference>
<dbReference type="SUPFAM" id="SSF51735">
    <property type="entry name" value="NAD(P)-binding Rossmann-fold domains"/>
    <property type="match status" value="1"/>
</dbReference>
<comment type="caution">
    <text evidence="4">The sequence shown here is derived from an EMBL/GenBank/DDBJ whole genome shotgun (WGS) entry which is preliminary data.</text>
</comment>
<dbReference type="OrthoDB" id="10254221at2759"/>
<name>A0A0K9NVD4_ZOSMR</name>
<dbReference type="PANTHER" id="PTHR15020:SF47">
    <property type="entry name" value="NAD(P)-BINDING DOMAIN-CONTAINING PROTEIN"/>
    <property type="match status" value="1"/>
</dbReference>
<feature type="compositionally biased region" description="Basic residues" evidence="1">
    <location>
        <begin position="94"/>
        <end position="108"/>
    </location>
</feature>
<dbReference type="AlphaFoldDB" id="A0A0K9NVD4"/>